<protein>
    <submittedName>
        <fullName evidence="2">Uncharacterized protein</fullName>
    </submittedName>
</protein>
<accession>A0ABN1HAR0</accession>
<comment type="caution">
    <text evidence="2">The sequence shown here is derived from an EMBL/GenBank/DDBJ whole genome shotgun (WGS) entry which is preliminary data.</text>
</comment>
<sequence>MQLHFLWLYIPPYAATERTCKAGEIMLLEGVTDTLGAPGERLGQVTTTDVQGVTSLVGIPATGHVVGETAEFDNEPLCDVYGGCASVRAAVLERSLAQRPVERAPSPISGLAQRPRHQSRRLAPGPHHPRGPR</sequence>
<evidence type="ECO:0000313" key="3">
    <source>
        <dbReference type="Proteomes" id="UP001500724"/>
    </source>
</evidence>
<proteinExistence type="predicted"/>
<keyword evidence="3" id="KW-1185">Reference proteome</keyword>
<dbReference type="Proteomes" id="UP001500724">
    <property type="component" value="Unassembled WGS sequence"/>
</dbReference>
<evidence type="ECO:0000256" key="1">
    <source>
        <dbReference type="SAM" id="MobiDB-lite"/>
    </source>
</evidence>
<gene>
    <name evidence="2" type="ORF">GCM10009535_07750</name>
</gene>
<evidence type="ECO:0000313" key="2">
    <source>
        <dbReference type="EMBL" id="GAA0634334.1"/>
    </source>
</evidence>
<feature type="region of interest" description="Disordered" evidence="1">
    <location>
        <begin position="98"/>
        <end position="133"/>
    </location>
</feature>
<reference evidence="2 3" key="1">
    <citation type="journal article" date="2019" name="Int. J. Syst. Evol. Microbiol.">
        <title>The Global Catalogue of Microorganisms (GCM) 10K type strain sequencing project: providing services to taxonomists for standard genome sequencing and annotation.</title>
        <authorList>
            <consortium name="The Broad Institute Genomics Platform"/>
            <consortium name="The Broad Institute Genome Sequencing Center for Infectious Disease"/>
            <person name="Wu L."/>
            <person name="Ma J."/>
        </authorList>
    </citation>
    <scope>NUCLEOTIDE SEQUENCE [LARGE SCALE GENOMIC DNA]</scope>
    <source>
        <strain evidence="2 3">JCM 10367</strain>
    </source>
</reference>
<name>A0ABN1HAR0_9ACTN</name>
<dbReference type="EMBL" id="BAAAGU010000006">
    <property type="protein sequence ID" value="GAA0634334.1"/>
    <property type="molecule type" value="Genomic_DNA"/>
</dbReference>
<organism evidence="2 3">
    <name type="scientific">Streptomyces thermocarboxydovorans</name>
    <dbReference type="NCBI Taxonomy" id="59298"/>
    <lineage>
        <taxon>Bacteria</taxon>
        <taxon>Bacillati</taxon>
        <taxon>Actinomycetota</taxon>
        <taxon>Actinomycetes</taxon>
        <taxon>Kitasatosporales</taxon>
        <taxon>Streptomycetaceae</taxon>
        <taxon>Streptomyces</taxon>
    </lineage>
</organism>